<accession>A0A0N9UBJ8</accession>
<dbReference type="EMBL" id="CP012700">
    <property type="protein sequence ID" value="ALH80654.1"/>
    <property type="molecule type" value="Genomic_DNA"/>
</dbReference>
<gene>
    <name evidence="2" type="ORF">AN936_09810</name>
</gene>
<dbReference type="GO" id="GO:0016491">
    <property type="term" value="F:oxidoreductase activity"/>
    <property type="evidence" value="ECO:0007669"/>
    <property type="project" value="UniProtKB-KW"/>
</dbReference>
<dbReference type="KEGG" id="smag:AN936_09810"/>
<dbReference type="RefSeq" id="WP_054587978.1">
    <property type="nucleotide sequence ID" value="NZ_CP012700.1"/>
</dbReference>
<name>A0A0N9UBJ8_SPHMC</name>
<dbReference type="Pfam" id="PF00106">
    <property type="entry name" value="adh_short"/>
    <property type="match status" value="1"/>
</dbReference>
<dbReference type="CDD" id="cd05327">
    <property type="entry name" value="retinol-DH_like_SDR_c_like"/>
    <property type="match status" value="1"/>
</dbReference>
<protein>
    <submittedName>
        <fullName evidence="2">Oxidoreductase</fullName>
    </submittedName>
</protein>
<dbReference type="Gene3D" id="3.40.50.720">
    <property type="entry name" value="NAD(P)-binding Rossmann-like Domain"/>
    <property type="match status" value="1"/>
</dbReference>
<dbReference type="AlphaFoldDB" id="A0A0N9UBJ8"/>
<proteinExistence type="predicted"/>
<dbReference type="InterPro" id="IPR002347">
    <property type="entry name" value="SDR_fam"/>
</dbReference>
<sequence>MRSGFTADDVGTQTGRSFLVTGANAGIGFETARVLAARGAHVILACRDADRAEAAMNRIRADVPAAELSFQPLDLADLDQVRDAANAVLAGSRIDVLVNNAGIMIPPKTLTRQGFESQFGVNHLGTFAFTGLVHPHVDDRIVITSSIAHKGGEIDFSDLSASRSYHNWQRYQTSKLANLLHMFELDRRLGAAGRATQAIGCHPGVALTELTRHLPLPLRSMTPLAAPFFNSAAQGAWPTLQAATGVNVQGGDYLGPQGLGEISGRSGPARATRTARDPKLARELWVRSVELTGVDPGI</sequence>
<dbReference type="SUPFAM" id="SSF51735">
    <property type="entry name" value="NAD(P)-binding Rossmann-fold domains"/>
    <property type="match status" value="1"/>
</dbReference>
<dbReference type="PRINTS" id="PR00081">
    <property type="entry name" value="GDHRDH"/>
</dbReference>
<reference evidence="2 3" key="1">
    <citation type="journal article" date="2015" name="Genome Announc.">
        <title>Complete Genome Sequence of Polypropylene Glycol- and Polyethylene Glycol-Degrading Sphingopyxis macrogoltabida Strain EY-1.</title>
        <authorList>
            <person name="Ohtsubo Y."/>
            <person name="Nagata Y."/>
            <person name="Numata M."/>
            <person name="Tsuchikane K."/>
            <person name="Hosoyama A."/>
            <person name="Yamazoe A."/>
            <person name="Tsuda M."/>
            <person name="Fujita N."/>
            <person name="Kawai F."/>
        </authorList>
    </citation>
    <scope>NUCLEOTIDE SEQUENCE [LARGE SCALE GENOMIC DNA]</scope>
    <source>
        <strain evidence="2 3">EY-1</strain>
    </source>
</reference>
<dbReference type="PANTHER" id="PTHR43157">
    <property type="entry name" value="PHOSPHATIDYLINOSITOL-GLYCAN BIOSYNTHESIS CLASS F PROTEIN-RELATED"/>
    <property type="match status" value="1"/>
</dbReference>
<dbReference type="PANTHER" id="PTHR43157:SF31">
    <property type="entry name" value="PHOSPHATIDYLINOSITOL-GLYCAN BIOSYNTHESIS CLASS F PROTEIN"/>
    <property type="match status" value="1"/>
</dbReference>
<keyword evidence="1" id="KW-0560">Oxidoreductase</keyword>
<dbReference type="InterPro" id="IPR036291">
    <property type="entry name" value="NAD(P)-bd_dom_sf"/>
</dbReference>
<dbReference type="PATRIC" id="fig|33050.5.peg.2027"/>
<evidence type="ECO:0000313" key="2">
    <source>
        <dbReference type="EMBL" id="ALH80654.1"/>
    </source>
</evidence>
<dbReference type="OrthoDB" id="109589at2"/>
<evidence type="ECO:0000256" key="1">
    <source>
        <dbReference type="ARBA" id="ARBA00023002"/>
    </source>
</evidence>
<evidence type="ECO:0000313" key="3">
    <source>
        <dbReference type="Proteomes" id="UP000058074"/>
    </source>
</evidence>
<dbReference type="Proteomes" id="UP000058074">
    <property type="component" value="Chromosome"/>
</dbReference>
<dbReference type="NCBIfam" id="NF004846">
    <property type="entry name" value="PRK06197.1"/>
    <property type="match status" value="1"/>
</dbReference>
<organism evidence="2 3">
    <name type="scientific">Sphingopyxis macrogoltabida</name>
    <name type="common">Sphingomonas macrogoltabidus</name>
    <dbReference type="NCBI Taxonomy" id="33050"/>
    <lineage>
        <taxon>Bacteria</taxon>
        <taxon>Pseudomonadati</taxon>
        <taxon>Pseudomonadota</taxon>
        <taxon>Alphaproteobacteria</taxon>
        <taxon>Sphingomonadales</taxon>
        <taxon>Sphingomonadaceae</taxon>
        <taxon>Sphingopyxis</taxon>
    </lineage>
</organism>